<evidence type="ECO:0000313" key="6">
    <source>
        <dbReference type="EMBL" id="MBK1621098.1"/>
    </source>
</evidence>
<evidence type="ECO:0000256" key="2">
    <source>
        <dbReference type="ARBA" id="ARBA00022621"/>
    </source>
</evidence>
<reference evidence="6 7" key="1">
    <citation type="journal article" date="2020" name="Microorganisms">
        <title>Osmotic Adaptation and Compatible Solute Biosynthesis of Phototrophic Bacteria as Revealed from Genome Analyses.</title>
        <authorList>
            <person name="Imhoff J.F."/>
            <person name="Rahn T."/>
            <person name="Kunzel S."/>
            <person name="Keller A."/>
            <person name="Neulinger S.C."/>
        </authorList>
    </citation>
    <scope>NUCLEOTIDE SEQUENCE [LARGE SCALE GENOMIC DNA]</scope>
    <source>
        <strain evidence="6 7">DSM 25653</strain>
    </source>
</reference>
<comment type="caution">
    <text evidence="6">The sequence shown here is derived from an EMBL/GenBank/DDBJ whole genome shotgun (WGS) entry which is preliminary data.</text>
</comment>
<dbReference type="PROSITE" id="PS00550">
    <property type="entry name" value="HEMERYTHRINS"/>
    <property type="match status" value="1"/>
</dbReference>
<keyword evidence="2" id="KW-0561">Oxygen transport</keyword>
<protein>
    <submittedName>
        <fullName evidence="6">Hemerythrin</fullName>
    </submittedName>
</protein>
<name>A0A9X0WCP9_9GAMM</name>
<dbReference type="AlphaFoldDB" id="A0A9X0WCP9"/>
<dbReference type="Proteomes" id="UP001138768">
    <property type="component" value="Unassembled WGS sequence"/>
</dbReference>
<sequence>MPLLQWSDNLSVRIDSIDAEHKKLIAMINALHDAMRQQRSKAVQQRVINGLVSYTRIHFVNEERFFDQHGYPNAPAHKQEHAKFIFKVKAFQDDFERGKLTLSLDIMNFLSDWLNDHIKGSDQRYSDYLAAKGVISPGSCSESA</sequence>
<keyword evidence="7" id="KW-1185">Reference proteome</keyword>
<dbReference type="Gene3D" id="1.20.120.50">
    <property type="entry name" value="Hemerythrin-like"/>
    <property type="match status" value="1"/>
</dbReference>
<comment type="similarity">
    <text evidence="1">Belongs to the hemerythrin family.</text>
</comment>
<dbReference type="PANTHER" id="PTHR37164">
    <property type="entry name" value="BACTERIOHEMERYTHRIN"/>
    <property type="match status" value="1"/>
</dbReference>
<keyword evidence="2" id="KW-0813">Transport</keyword>
<dbReference type="Pfam" id="PF01814">
    <property type="entry name" value="Hemerythrin"/>
    <property type="match status" value="1"/>
</dbReference>
<keyword evidence="3" id="KW-0479">Metal-binding</keyword>
<dbReference type="GO" id="GO:0046872">
    <property type="term" value="F:metal ion binding"/>
    <property type="evidence" value="ECO:0007669"/>
    <property type="project" value="UniProtKB-KW"/>
</dbReference>
<dbReference type="CDD" id="cd12107">
    <property type="entry name" value="Hemerythrin"/>
    <property type="match status" value="1"/>
</dbReference>
<evidence type="ECO:0000259" key="5">
    <source>
        <dbReference type="Pfam" id="PF01814"/>
    </source>
</evidence>
<proteinExistence type="inferred from homology"/>
<dbReference type="RefSeq" id="WP_200249282.1">
    <property type="nucleotide sequence ID" value="NZ_NRRY01000058.1"/>
</dbReference>
<dbReference type="EMBL" id="NRRY01000058">
    <property type="protein sequence ID" value="MBK1621098.1"/>
    <property type="molecule type" value="Genomic_DNA"/>
</dbReference>
<feature type="domain" description="Hemerythrin-like" evidence="5">
    <location>
        <begin position="14"/>
        <end position="125"/>
    </location>
</feature>
<evidence type="ECO:0000313" key="7">
    <source>
        <dbReference type="Proteomes" id="UP001138768"/>
    </source>
</evidence>
<dbReference type="InterPro" id="IPR016131">
    <property type="entry name" value="Haemerythrin_Fe_BS"/>
</dbReference>
<evidence type="ECO:0000256" key="4">
    <source>
        <dbReference type="ARBA" id="ARBA00023004"/>
    </source>
</evidence>
<accession>A0A9X0WCP9</accession>
<evidence type="ECO:0000256" key="1">
    <source>
        <dbReference type="ARBA" id="ARBA00010587"/>
    </source>
</evidence>
<keyword evidence="4" id="KW-0408">Iron</keyword>
<organism evidence="6 7">
    <name type="scientific">Lamprobacter modestohalophilus</name>
    <dbReference type="NCBI Taxonomy" id="1064514"/>
    <lineage>
        <taxon>Bacteria</taxon>
        <taxon>Pseudomonadati</taxon>
        <taxon>Pseudomonadota</taxon>
        <taxon>Gammaproteobacteria</taxon>
        <taxon>Chromatiales</taxon>
        <taxon>Chromatiaceae</taxon>
        <taxon>Lamprobacter</taxon>
    </lineage>
</organism>
<dbReference type="InterPro" id="IPR012827">
    <property type="entry name" value="Hemerythrin_metal-bd"/>
</dbReference>
<evidence type="ECO:0000256" key="3">
    <source>
        <dbReference type="ARBA" id="ARBA00022723"/>
    </source>
</evidence>
<dbReference type="InterPro" id="IPR012312">
    <property type="entry name" value="Hemerythrin-like"/>
</dbReference>
<dbReference type="GO" id="GO:0005344">
    <property type="term" value="F:oxygen carrier activity"/>
    <property type="evidence" value="ECO:0007669"/>
    <property type="project" value="UniProtKB-KW"/>
</dbReference>
<dbReference type="InterPro" id="IPR050669">
    <property type="entry name" value="Hemerythrin"/>
</dbReference>
<dbReference type="SUPFAM" id="SSF47188">
    <property type="entry name" value="Hemerythrin-like"/>
    <property type="match status" value="1"/>
</dbReference>
<dbReference type="PANTHER" id="PTHR37164:SF1">
    <property type="entry name" value="BACTERIOHEMERYTHRIN"/>
    <property type="match status" value="1"/>
</dbReference>
<dbReference type="NCBIfam" id="TIGR02481">
    <property type="entry name" value="hemeryth_dom"/>
    <property type="match status" value="1"/>
</dbReference>
<dbReference type="NCBIfam" id="NF033749">
    <property type="entry name" value="bact_hemeryth"/>
    <property type="match status" value="1"/>
</dbReference>
<gene>
    <name evidence="6" type="ORF">CKO42_22285</name>
</gene>
<dbReference type="InterPro" id="IPR035938">
    <property type="entry name" value="Hemerythrin-like_sf"/>
</dbReference>